<dbReference type="OrthoDB" id="8581376at2"/>
<evidence type="ECO:0000313" key="2">
    <source>
        <dbReference type="Proteomes" id="UP000325054"/>
    </source>
</evidence>
<dbReference type="InterPro" id="IPR027417">
    <property type="entry name" value="P-loop_NTPase"/>
</dbReference>
<comment type="caution">
    <text evidence="1">The sequence shown here is derived from an EMBL/GenBank/DDBJ whole genome shotgun (WGS) entry which is preliminary data.</text>
</comment>
<dbReference type="InterPro" id="IPR008868">
    <property type="entry name" value="TniB"/>
</dbReference>
<dbReference type="SUPFAM" id="SSF52540">
    <property type="entry name" value="P-loop containing nucleoside triphosphate hydrolases"/>
    <property type="match status" value="1"/>
</dbReference>
<evidence type="ECO:0000313" key="1">
    <source>
        <dbReference type="EMBL" id="TYS76601.1"/>
    </source>
</evidence>
<dbReference type="EMBL" id="VTEW01000012">
    <property type="protein sequence ID" value="TYS76601.1"/>
    <property type="molecule type" value="Genomic_DNA"/>
</dbReference>
<gene>
    <name evidence="1" type="ORF">FZC80_14960</name>
</gene>
<dbReference type="RefSeq" id="WP_148992301.1">
    <property type="nucleotide sequence ID" value="NZ_VTEW01000012.1"/>
</dbReference>
<dbReference type="Gene3D" id="3.40.50.300">
    <property type="entry name" value="P-loop containing nucleotide triphosphate hydrolases"/>
    <property type="match status" value="1"/>
</dbReference>
<organism evidence="1 2">
    <name type="scientific">Rossellomorea aquimaris</name>
    <dbReference type="NCBI Taxonomy" id="189382"/>
    <lineage>
        <taxon>Bacteria</taxon>
        <taxon>Bacillati</taxon>
        <taxon>Bacillota</taxon>
        <taxon>Bacilli</taxon>
        <taxon>Bacillales</taxon>
        <taxon>Bacillaceae</taxon>
        <taxon>Rossellomorea</taxon>
    </lineage>
</organism>
<protein>
    <submittedName>
        <fullName evidence="1">AAA family ATPase</fullName>
    </submittedName>
</protein>
<dbReference type="Proteomes" id="UP000325054">
    <property type="component" value="Unassembled WGS sequence"/>
</dbReference>
<reference evidence="1 2" key="1">
    <citation type="submission" date="2019-08" db="EMBL/GenBank/DDBJ databases">
        <title>Bacillus genomes from the desert of Cuatro Cienegas, Coahuila.</title>
        <authorList>
            <person name="Olmedo-Alvarez G."/>
        </authorList>
    </citation>
    <scope>NUCLEOTIDE SEQUENCE [LARGE SCALE GENOMIC DNA]</scope>
    <source>
        <strain evidence="1 2">CH451a_14T</strain>
    </source>
</reference>
<accession>A0A5D4TP64</accession>
<proteinExistence type="predicted"/>
<dbReference type="AlphaFoldDB" id="A0A5D4TP64"/>
<sequence length="300" mass="34569">MEEEITEVEHLSPFEKFEVVKRIRLFHPRAIDILNEISELRRKAKYSKSPNSMIVTGDAGVGKSTIFEMYMERQEEKLNHSPIERMPILSSKIPKPASYFYLVNQLLSDLGANSELARSHAHKMQILLPHYIQTKGVEMIMLDEFQHFINQEEQSILKNTADWFKTLINATNLPVVFFGTKDSMKVLTGNEQLGRRVRVREELNTFAFHTNKSREEFKKLMFEFSKHLPFEESSEIQEDSMCARMYDASGGNISTINHLLAEATLYAAKQGAQKIELAHLARAFELDGFASYGKQNPFQQ</sequence>
<name>A0A5D4TP64_9BACI</name>
<dbReference type="Pfam" id="PF05621">
    <property type="entry name" value="TniB"/>
    <property type="match status" value="1"/>
</dbReference>